<protein>
    <submittedName>
        <fullName evidence="9">Cytochrome c</fullName>
    </submittedName>
</protein>
<keyword evidence="5 6" id="KW-0408">Iron</keyword>
<evidence type="ECO:0000256" key="1">
    <source>
        <dbReference type="ARBA" id="ARBA00022448"/>
    </source>
</evidence>
<evidence type="ECO:0000313" key="9">
    <source>
        <dbReference type="EMBL" id="TXF10471.1"/>
    </source>
</evidence>
<dbReference type="GO" id="GO:0009055">
    <property type="term" value="F:electron transfer activity"/>
    <property type="evidence" value="ECO:0007669"/>
    <property type="project" value="InterPro"/>
</dbReference>
<keyword evidence="7" id="KW-0732">Signal</keyword>
<feature type="domain" description="Cytochrome c" evidence="8">
    <location>
        <begin position="21"/>
        <end position="108"/>
    </location>
</feature>
<evidence type="ECO:0000259" key="8">
    <source>
        <dbReference type="PROSITE" id="PS51007"/>
    </source>
</evidence>
<evidence type="ECO:0000256" key="7">
    <source>
        <dbReference type="SAM" id="SignalP"/>
    </source>
</evidence>
<dbReference type="Pfam" id="PF13442">
    <property type="entry name" value="Cytochrome_CBB3"/>
    <property type="match status" value="1"/>
</dbReference>
<reference evidence="9 10" key="1">
    <citation type="submission" date="2019-08" db="EMBL/GenBank/DDBJ databases">
        <title>Pelomicrobium methylotrophicum gen. nov., sp. nov. a moderately thermophilic, facultatively anaerobic, lithoautotrophic and methylotrophic bacterium isolated from a terrestrial mud volcano.</title>
        <authorList>
            <person name="Slobodkina G.B."/>
            <person name="Merkel A.Y."/>
            <person name="Slobodkin A.I."/>
        </authorList>
    </citation>
    <scope>NUCLEOTIDE SEQUENCE [LARGE SCALE GENOMIC DNA]</scope>
    <source>
        <strain evidence="9 10">SM250</strain>
    </source>
</reference>
<dbReference type="SUPFAM" id="SSF46626">
    <property type="entry name" value="Cytochrome c"/>
    <property type="match status" value="1"/>
</dbReference>
<dbReference type="InterPro" id="IPR009056">
    <property type="entry name" value="Cyt_c-like_dom"/>
</dbReference>
<evidence type="ECO:0000256" key="6">
    <source>
        <dbReference type="PROSITE-ProRule" id="PRU00433"/>
    </source>
</evidence>
<keyword evidence="3 6" id="KW-0479">Metal-binding</keyword>
<dbReference type="InterPro" id="IPR036909">
    <property type="entry name" value="Cyt_c-like_dom_sf"/>
</dbReference>
<dbReference type="GO" id="GO:0005506">
    <property type="term" value="F:iron ion binding"/>
    <property type="evidence" value="ECO:0007669"/>
    <property type="project" value="InterPro"/>
</dbReference>
<dbReference type="EMBL" id="VPFL01000029">
    <property type="protein sequence ID" value="TXF10471.1"/>
    <property type="molecule type" value="Genomic_DNA"/>
</dbReference>
<dbReference type="RefSeq" id="WP_147801016.1">
    <property type="nucleotide sequence ID" value="NZ_VPFL01000029.1"/>
</dbReference>
<evidence type="ECO:0000256" key="5">
    <source>
        <dbReference type="ARBA" id="ARBA00023004"/>
    </source>
</evidence>
<dbReference type="PANTHER" id="PTHR35008">
    <property type="entry name" value="BLL4482 PROTEIN-RELATED"/>
    <property type="match status" value="1"/>
</dbReference>
<dbReference type="PRINTS" id="PR00607">
    <property type="entry name" value="CYTCHROMECIE"/>
</dbReference>
<keyword evidence="2 6" id="KW-0349">Heme</keyword>
<dbReference type="GO" id="GO:0020037">
    <property type="term" value="F:heme binding"/>
    <property type="evidence" value="ECO:0007669"/>
    <property type="project" value="InterPro"/>
</dbReference>
<evidence type="ECO:0000256" key="3">
    <source>
        <dbReference type="ARBA" id="ARBA00022723"/>
    </source>
</evidence>
<gene>
    <name evidence="9" type="ORF">FR698_15050</name>
</gene>
<keyword evidence="4" id="KW-0249">Electron transport</keyword>
<keyword evidence="10" id="KW-1185">Reference proteome</keyword>
<dbReference type="OrthoDB" id="5292346at2"/>
<evidence type="ECO:0000256" key="2">
    <source>
        <dbReference type="ARBA" id="ARBA00022617"/>
    </source>
</evidence>
<dbReference type="PANTHER" id="PTHR35008:SF8">
    <property type="entry name" value="ALCOHOL DEHYDROGENASE CYTOCHROME C SUBUNIT"/>
    <property type="match status" value="1"/>
</dbReference>
<dbReference type="InParanoid" id="A0A5C7ETR0"/>
<comment type="caution">
    <text evidence="9">The sequence shown here is derived from an EMBL/GenBank/DDBJ whole genome shotgun (WGS) entry which is preliminary data.</text>
</comment>
<dbReference type="PROSITE" id="PS51007">
    <property type="entry name" value="CYTC"/>
    <property type="match status" value="1"/>
</dbReference>
<dbReference type="Proteomes" id="UP000321201">
    <property type="component" value="Unassembled WGS sequence"/>
</dbReference>
<feature type="signal peptide" evidence="7">
    <location>
        <begin position="1"/>
        <end position="22"/>
    </location>
</feature>
<proteinExistence type="predicted"/>
<keyword evidence="1" id="KW-0813">Transport</keyword>
<feature type="chain" id="PRO_5022917377" evidence="7">
    <location>
        <begin position="23"/>
        <end position="110"/>
    </location>
</feature>
<dbReference type="InterPro" id="IPR002323">
    <property type="entry name" value="Cyt_CIE"/>
</dbReference>
<dbReference type="Gene3D" id="1.10.760.10">
    <property type="entry name" value="Cytochrome c-like domain"/>
    <property type="match status" value="1"/>
</dbReference>
<evidence type="ECO:0000256" key="4">
    <source>
        <dbReference type="ARBA" id="ARBA00022982"/>
    </source>
</evidence>
<organism evidence="9 10">
    <name type="scientific">Pelomicrobium methylotrophicum</name>
    <dbReference type="NCBI Taxonomy" id="2602750"/>
    <lineage>
        <taxon>Bacteria</taxon>
        <taxon>Pseudomonadati</taxon>
        <taxon>Pseudomonadota</taxon>
        <taxon>Hydrogenophilia</taxon>
        <taxon>Hydrogenophilia incertae sedis</taxon>
        <taxon>Pelomicrobium</taxon>
    </lineage>
</organism>
<dbReference type="InterPro" id="IPR051459">
    <property type="entry name" value="Cytochrome_c-type_DH"/>
</dbReference>
<sequence>MRALAAVAIGGFLVGIGGTALAASHGKSVYEQTCIACHGADGKGSVPGAPDLTRKSGPLAKPDDVLFKNVKDGFQTPGSPMAMPPKGGNPALRDDDIKAVINYMRKAFGF</sequence>
<evidence type="ECO:0000313" key="10">
    <source>
        <dbReference type="Proteomes" id="UP000321201"/>
    </source>
</evidence>
<accession>A0A5C7ETR0</accession>
<dbReference type="AlphaFoldDB" id="A0A5C7ETR0"/>
<name>A0A5C7ETR0_9PROT</name>